<proteinExistence type="predicted"/>
<organism evidence="1 2">
    <name type="scientific">Tupaia chinensis</name>
    <name type="common">Chinese tree shrew</name>
    <name type="synonym">Tupaia belangeri chinensis</name>
    <dbReference type="NCBI Taxonomy" id="246437"/>
    <lineage>
        <taxon>Eukaryota</taxon>
        <taxon>Metazoa</taxon>
        <taxon>Chordata</taxon>
        <taxon>Craniata</taxon>
        <taxon>Vertebrata</taxon>
        <taxon>Euteleostomi</taxon>
        <taxon>Mammalia</taxon>
        <taxon>Eutheria</taxon>
        <taxon>Euarchontoglires</taxon>
        <taxon>Scandentia</taxon>
        <taxon>Tupaiidae</taxon>
        <taxon>Tupaia</taxon>
    </lineage>
</organism>
<dbReference type="Proteomes" id="UP000011518">
    <property type="component" value="Unassembled WGS sequence"/>
</dbReference>
<sequence length="132" mass="15411">MTSQRFKETEIPSIKHVMDQKKDVTLKLGEKTNAFPSQVNIKQKMQELYNEIILQQVMICPAHQELTYSVEEELGKESLEEAKVKRLILIGTEKKTLLINEMNELKNEGPHRKNKYSSTSQSGVVWWYSDKR</sequence>
<name>L9JTM0_TUPCH</name>
<evidence type="ECO:0000313" key="1">
    <source>
        <dbReference type="EMBL" id="ELW53723.1"/>
    </source>
</evidence>
<gene>
    <name evidence="1" type="ORF">TREES_T100012160</name>
</gene>
<dbReference type="EMBL" id="KB320945">
    <property type="protein sequence ID" value="ELW53723.1"/>
    <property type="molecule type" value="Genomic_DNA"/>
</dbReference>
<dbReference type="AlphaFoldDB" id="L9JTM0"/>
<dbReference type="InParanoid" id="L9JTM0"/>
<reference evidence="2" key="1">
    <citation type="submission" date="2012-07" db="EMBL/GenBank/DDBJ databases">
        <title>Genome of the Chinese tree shrew, a rising model animal genetically related to primates.</title>
        <authorList>
            <person name="Zhang G."/>
            <person name="Fan Y."/>
            <person name="Yao Y."/>
            <person name="Huang Z."/>
        </authorList>
    </citation>
    <scope>NUCLEOTIDE SEQUENCE [LARGE SCALE GENOMIC DNA]</scope>
</reference>
<dbReference type="STRING" id="246437.L9JTM0"/>
<accession>L9JTM0</accession>
<protein>
    <submittedName>
        <fullName evidence="1">Actin-binding protein anillin</fullName>
    </submittedName>
</protein>
<evidence type="ECO:0000313" key="2">
    <source>
        <dbReference type="Proteomes" id="UP000011518"/>
    </source>
</evidence>
<reference evidence="2" key="2">
    <citation type="journal article" date="2013" name="Nat. Commun.">
        <title>Genome of the Chinese tree shrew.</title>
        <authorList>
            <person name="Fan Y."/>
            <person name="Huang Z.Y."/>
            <person name="Cao C.C."/>
            <person name="Chen C.S."/>
            <person name="Chen Y.X."/>
            <person name="Fan D.D."/>
            <person name="He J."/>
            <person name="Hou H.L."/>
            <person name="Hu L."/>
            <person name="Hu X.T."/>
            <person name="Jiang X.T."/>
            <person name="Lai R."/>
            <person name="Lang Y.S."/>
            <person name="Liang B."/>
            <person name="Liao S.G."/>
            <person name="Mu D."/>
            <person name="Ma Y.Y."/>
            <person name="Niu Y.Y."/>
            <person name="Sun X.Q."/>
            <person name="Xia J.Q."/>
            <person name="Xiao J."/>
            <person name="Xiong Z.Q."/>
            <person name="Xu L."/>
            <person name="Yang L."/>
            <person name="Zhang Y."/>
            <person name="Zhao W."/>
            <person name="Zhao X.D."/>
            <person name="Zheng Y.T."/>
            <person name="Zhou J.M."/>
            <person name="Zhu Y.B."/>
            <person name="Zhang G.J."/>
            <person name="Wang J."/>
            <person name="Yao Y.G."/>
        </authorList>
    </citation>
    <scope>NUCLEOTIDE SEQUENCE [LARGE SCALE GENOMIC DNA]</scope>
</reference>
<keyword evidence="2" id="KW-1185">Reference proteome</keyword>